<reference evidence="3" key="1">
    <citation type="submission" date="2018-05" db="EMBL/GenBank/DDBJ databases">
        <authorList>
            <person name="Lanie J.A."/>
            <person name="Ng W.-L."/>
            <person name="Kazmierczak K.M."/>
            <person name="Andrzejewski T.M."/>
            <person name="Davidsen T.M."/>
            <person name="Wayne K.J."/>
            <person name="Tettelin H."/>
            <person name="Glass J.I."/>
            <person name="Rusch D."/>
            <person name="Podicherti R."/>
            <person name="Tsui H.-C.T."/>
            <person name="Winkler M.E."/>
        </authorList>
    </citation>
    <scope>NUCLEOTIDE SEQUENCE</scope>
</reference>
<sequence>MAERKRATRIVLAPEDEYNHEPDPVPNYNESMYLNVVDHATTVGAWFRIGNRVNEGYAEMTCCVYLPDGRVGFMYQRPTIATNEVFDAGGLRIDVEEPFRRLRVRYEGKVCLLDDPGQMADPRTAFSENPSVPCFVDLAYRGISPMYGGRPVDAETGDEPEQDAESSFSKAHYEQHVGATGTIEVDGERFAVDGLGLRDKSWGARYWQAISWYRWLPMAFDEDFAMMISLISRDGTDRNPGGMVLHGERYQQIREVAIDTDWDDDGYQTGLTAVVSTDERTYEVRGTVTSLIPLRNRRTTPDGELLHTRITEGLTRYRCDAKTGWGLSEYLDQVVDGRPVGMGV</sequence>
<feature type="domain" description="DUF7064" evidence="1">
    <location>
        <begin position="206"/>
        <end position="333"/>
    </location>
</feature>
<evidence type="ECO:0000259" key="1">
    <source>
        <dbReference type="Pfam" id="PF23212"/>
    </source>
</evidence>
<evidence type="ECO:0000313" key="3">
    <source>
        <dbReference type="EMBL" id="SUZ81724.1"/>
    </source>
</evidence>
<dbReference type="EMBL" id="UINC01001480">
    <property type="protein sequence ID" value="SUZ81724.1"/>
    <property type="molecule type" value="Genomic_DNA"/>
</dbReference>
<dbReference type="Pfam" id="PF23213">
    <property type="entry name" value="DUF7065"/>
    <property type="match status" value="1"/>
</dbReference>
<protein>
    <recommendedName>
        <fullName evidence="4">AttH domain-containing protein</fullName>
    </recommendedName>
</protein>
<dbReference type="SUPFAM" id="SSF159245">
    <property type="entry name" value="AttH-like"/>
    <property type="match status" value="1"/>
</dbReference>
<gene>
    <name evidence="3" type="ORF">METZ01_LOCUS34578</name>
</gene>
<accession>A0A381QRY0</accession>
<proteinExistence type="predicted"/>
<name>A0A381QRY0_9ZZZZ</name>
<dbReference type="InterPro" id="IPR055492">
    <property type="entry name" value="DUF7064"/>
</dbReference>
<evidence type="ECO:0000259" key="2">
    <source>
        <dbReference type="Pfam" id="PF23213"/>
    </source>
</evidence>
<evidence type="ECO:0008006" key="4">
    <source>
        <dbReference type="Google" id="ProtNLM"/>
    </source>
</evidence>
<dbReference type="InterPro" id="IPR055493">
    <property type="entry name" value="DUF7065"/>
</dbReference>
<feature type="domain" description="DUF7065" evidence="2">
    <location>
        <begin position="163"/>
        <end position="205"/>
    </location>
</feature>
<dbReference type="Pfam" id="PF23212">
    <property type="entry name" value="DUF7064"/>
    <property type="match status" value="1"/>
</dbReference>
<dbReference type="AlphaFoldDB" id="A0A381QRY0"/>
<organism evidence="3">
    <name type="scientific">marine metagenome</name>
    <dbReference type="NCBI Taxonomy" id="408172"/>
    <lineage>
        <taxon>unclassified sequences</taxon>
        <taxon>metagenomes</taxon>
        <taxon>ecological metagenomes</taxon>
    </lineage>
</organism>